<evidence type="ECO:0000256" key="3">
    <source>
        <dbReference type="ARBA" id="ARBA00022714"/>
    </source>
</evidence>
<keyword evidence="8 11" id="KW-0456">Lyase</keyword>
<dbReference type="Gene3D" id="3.50.30.80">
    <property type="entry name" value="IlvD/EDD C-terminal domain-like"/>
    <property type="match status" value="1"/>
</dbReference>
<feature type="binding site" evidence="11">
    <location>
        <position position="162"/>
    </location>
    <ligand>
        <name>[4Fe-4S] cluster</name>
        <dbReference type="ChEBI" id="CHEBI:49883"/>
    </ligand>
</feature>
<dbReference type="PROSITE" id="PS00886">
    <property type="entry name" value="ILVD_EDD_1"/>
    <property type="match status" value="1"/>
</dbReference>
<dbReference type="UniPathway" id="UPA00226"/>
<evidence type="ECO:0000256" key="8">
    <source>
        <dbReference type="ARBA" id="ARBA00023239"/>
    </source>
</evidence>
<evidence type="ECO:0000256" key="9">
    <source>
        <dbReference type="ARBA" id="ARBA00023277"/>
    </source>
</evidence>
<dbReference type="PANTHER" id="PTHR43661">
    <property type="entry name" value="D-XYLONATE DEHYDRATASE"/>
    <property type="match status" value="1"/>
</dbReference>
<dbReference type="EMBL" id="JACCAC010000001">
    <property type="protein sequence ID" value="NYG53722.1"/>
    <property type="molecule type" value="Genomic_DNA"/>
</dbReference>
<comment type="similarity">
    <text evidence="1 11">Belongs to the IlvD/Edd family.</text>
</comment>
<name>A0A7Y9RNN4_9ACTN</name>
<dbReference type="InterPro" id="IPR004786">
    <property type="entry name" value="6-phosphgluc_deHydtase"/>
</dbReference>
<gene>
    <name evidence="11" type="primary">edd</name>
    <name evidence="15" type="ORF">BJ989_000026</name>
</gene>
<dbReference type="InterPro" id="IPR000581">
    <property type="entry name" value="ILV_EDD_N"/>
</dbReference>
<dbReference type="EC" id="4.2.1.12" evidence="11 12"/>
<keyword evidence="6 11" id="KW-0411">Iron-sulfur</keyword>
<dbReference type="GO" id="GO:0009082">
    <property type="term" value="P:branched-chain amino acid biosynthetic process"/>
    <property type="evidence" value="ECO:0007669"/>
    <property type="project" value="UniProtKB-KW"/>
</dbReference>
<comment type="cofactor">
    <cofactor evidence="11">
        <name>[4Fe-4S] cluster</name>
        <dbReference type="ChEBI" id="CHEBI:49883"/>
    </cofactor>
    <text evidence="11">Binds 1 [4Fe-4S] cluster.</text>
</comment>
<evidence type="ECO:0000256" key="12">
    <source>
        <dbReference type="NCBIfam" id="TIGR01196"/>
    </source>
</evidence>
<dbReference type="Pfam" id="PF24877">
    <property type="entry name" value="ILV_EDD_C"/>
    <property type="match status" value="1"/>
</dbReference>
<keyword evidence="2 11" id="KW-0004">4Fe-4S</keyword>
<sequence>MSAPRPTGTHPVVAEVTARLTARSAPGRAAYLAKIREADHRGPARGRLACANLAHGFAAADEPVKAGLATSRKPNVAIVSAYNDMLSAHQPFETYPRTLKQAVVRAGGLAQFAGGVPAMCDGITQGRAGMELSLYSRDVIAMSTAIALSHDMFDAALMLGVCDKIVPGLLIGALSFGHLPTVFVPAGPMTSGLPNAEKAAVRQRYAEGRATREELLAAEAASYHGKGTCTFYGTANSNQLLMEVLGLHLPGSSFVNPGTPLREALTREAGRRVVEITRAGGEPTPIGEVVDEKAVVNACVALLATGGSTNHTVHLVAIARAAGITLTWDDLSDLSAVVPLLTRMYPNGTADVNHFHAAGGMAFLVHTLLKAGLLHDDVQTVVGRGLWRYTTEARLDGDAVVREEGPKASADTAVLRGADAPFAPDGGLRMLDGPLGRAVVKTSAVAPEHRVVSAPARVFDDQADFLAAFAAGELDGLDLVACLRYQGPAANGMPELHKLTPALGVLQDRGQRVALVTDGRMSGASGKVPAAIHLTPEAALGGPLARVRDGDLVTLDAERGELLLHVDPAELAAREPTGRAPQAEEWAGTGRELFAAFRATVGAADAGASVFPAPATAAHPVTTAPTREAAPAHA</sequence>
<accession>A0A7Y9RNN4</accession>
<dbReference type="HAMAP" id="MF_02094">
    <property type="entry name" value="Edd"/>
    <property type="match status" value="1"/>
</dbReference>
<dbReference type="GO" id="GO:0019521">
    <property type="term" value="P:D-gluconate metabolic process"/>
    <property type="evidence" value="ECO:0007669"/>
    <property type="project" value="UniProtKB-KW"/>
</dbReference>
<protein>
    <recommendedName>
        <fullName evidence="11 12">Phosphogluconate dehydratase</fullName>
        <ecNumber evidence="11 12">4.2.1.12</ecNumber>
    </recommendedName>
</protein>
<dbReference type="InterPro" id="IPR037237">
    <property type="entry name" value="IlvD/EDD_N"/>
</dbReference>
<comment type="caution">
    <text evidence="15">The sequence shown here is derived from an EMBL/GenBank/DDBJ whole genome shotgun (WGS) entry which is preliminary data.</text>
</comment>
<organism evidence="15 16">
    <name type="scientific">Nocardioides perillae</name>
    <dbReference type="NCBI Taxonomy" id="1119534"/>
    <lineage>
        <taxon>Bacteria</taxon>
        <taxon>Bacillati</taxon>
        <taxon>Actinomycetota</taxon>
        <taxon>Actinomycetes</taxon>
        <taxon>Propionibacteriales</taxon>
        <taxon>Nocardioidaceae</taxon>
        <taxon>Nocardioides</taxon>
    </lineage>
</organism>
<evidence type="ECO:0000256" key="7">
    <source>
        <dbReference type="ARBA" id="ARBA00023064"/>
    </source>
</evidence>
<evidence type="ECO:0000256" key="11">
    <source>
        <dbReference type="HAMAP-Rule" id="MF_02094"/>
    </source>
</evidence>
<keyword evidence="16" id="KW-1185">Reference proteome</keyword>
<evidence type="ECO:0000313" key="15">
    <source>
        <dbReference type="EMBL" id="NYG53722.1"/>
    </source>
</evidence>
<feature type="domain" description="Dihydroxy-acid/6-phosphogluconate dehydratase C-terminal" evidence="14">
    <location>
        <begin position="414"/>
        <end position="608"/>
    </location>
</feature>
<keyword evidence="5 11" id="KW-0408">Iron</keyword>
<evidence type="ECO:0000256" key="5">
    <source>
        <dbReference type="ARBA" id="ARBA00023004"/>
    </source>
</evidence>
<comment type="pathway">
    <text evidence="11">Carbohydrate metabolism; Entner-Doudoroff pathway.</text>
</comment>
<evidence type="ECO:0000256" key="10">
    <source>
        <dbReference type="ARBA" id="ARBA00023304"/>
    </source>
</evidence>
<keyword evidence="4 11" id="KW-0479">Metal-binding</keyword>
<dbReference type="GO" id="GO:0009255">
    <property type="term" value="P:Entner-Doudoroff pathway through 6-phosphogluconate"/>
    <property type="evidence" value="ECO:0007669"/>
    <property type="project" value="UniProtKB-UniRule"/>
</dbReference>
<dbReference type="NCBIfam" id="TIGR01196">
    <property type="entry name" value="edd"/>
    <property type="match status" value="1"/>
</dbReference>
<dbReference type="InterPro" id="IPR042096">
    <property type="entry name" value="Dihydro-acid_dehy_C"/>
</dbReference>
<dbReference type="GO" id="GO:0005829">
    <property type="term" value="C:cytosol"/>
    <property type="evidence" value="ECO:0007669"/>
    <property type="project" value="TreeGrafter"/>
</dbReference>
<comment type="function">
    <text evidence="11">Catalyzes the dehydration of 6-phospho-D-gluconate to 2-dehydro-3-deoxy-6-phospho-D-gluconate.</text>
</comment>
<evidence type="ECO:0000256" key="4">
    <source>
        <dbReference type="ARBA" id="ARBA00022723"/>
    </source>
</evidence>
<dbReference type="GO" id="GO:0051539">
    <property type="term" value="F:4 iron, 4 sulfur cluster binding"/>
    <property type="evidence" value="ECO:0007669"/>
    <property type="project" value="UniProtKB-UniRule"/>
</dbReference>
<dbReference type="GO" id="GO:0004456">
    <property type="term" value="F:phosphogluconate dehydratase activity"/>
    <property type="evidence" value="ECO:0007669"/>
    <property type="project" value="UniProtKB-UniRule"/>
</dbReference>
<dbReference type="GO" id="GO:0046872">
    <property type="term" value="F:metal ion binding"/>
    <property type="evidence" value="ECO:0007669"/>
    <property type="project" value="UniProtKB-KW"/>
</dbReference>
<evidence type="ECO:0000313" key="16">
    <source>
        <dbReference type="Proteomes" id="UP000544110"/>
    </source>
</evidence>
<dbReference type="GO" id="GO:0051537">
    <property type="term" value="F:2 iron, 2 sulfur cluster binding"/>
    <property type="evidence" value="ECO:0007669"/>
    <property type="project" value="UniProtKB-KW"/>
</dbReference>
<dbReference type="PROSITE" id="PS00887">
    <property type="entry name" value="ILVD_EDD_2"/>
    <property type="match status" value="1"/>
</dbReference>
<evidence type="ECO:0000256" key="1">
    <source>
        <dbReference type="ARBA" id="ARBA00006486"/>
    </source>
</evidence>
<keyword evidence="10" id="KW-0100">Branched-chain amino acid biosynthesis</keyword>
<keyword evidence="7 11" id="KW-0311">Gluconate utilization</keyword>
<proteinExistence type="inferred from homology"/>
<keyword evidence="3" id="KW-0001">2Fe-2S</keyword>
<comment type="catalytic activity">
    <reaction evidence="11">
        <text>6-phospho-D-gluconate = 2-dehydro-3-deoxy-6-phospho-D-gluconate + H2O</text>
        <dbReference type="Rhea" id="RHEA:17277"/>
        <dbReference type="ChEBI" id="CHEBI:15377"/>
        <dbReference type="ChEBI" id="CHEBI:57569"/>
        <dbReference type="ChEBI" id="CHEBI:58759"/>
        <dbReference type="EC" id="4.2.1.12"/>
    </reaction>
</comment>
<evidence type="ECO:0000259" key="13">
    <source>
        <dbReference type="Pfam" id="PF00920"/>
    </source>
</evidence>
<evidence type="ECO:0000256" key="6">
    <source>
        <dbReference type="ARBA" id="ARBA00023014"/>
    </source>
</evidence>
<feature type="binding site" evidence="11">
    <location>
        <position position="229"/>
    </location>
    <ligand>
        <name>[4Fe-4S] cluster</name>
        <dbReference type="ChEBI" id="CHEBI:49883"/>
    </ligand>
</feature>
<dbReference type="InterPro" id="IPR020558">
    <property type="entry name" value="DiOHA_6PGluconate_deHydtase_CS"/>
</dbReference>
<dbReference type="Proteomes" id="UP000544110">
    <property type="component" value="Unassembled WGS sequence"/>
</dbReference>
<evidence type="ECO:0000256" key="2">
    <source>
        <dbReference type="ARBA" id="ARBA00022485"/>
    </source>
</evidence>
<dbReference type="SUPFAM" id="SSF52016">
    <property type="entry name" value="LeuD/IlvD-like"/>
    <property type="match status" value="1"/>
</dbReference>
<keyword evidence="9 11" id="KW-0119">Carbohydrate metabolism</keyword>
<dbReference type="AlphaFoldDB" id="A0A7Y9RNN4"/>
<keyword evidence="10" id="KW-0028">Amino-acid biosynthesis</keyword>
<dbReference type="Pfam" id="PF00920">
    <property type="entry name" value="ILVD_EDD_N"/>
    <property type="match status" value="1"/>
</dbReference>
<feature type="domain" description="Dihydroxy-acid/6-phosphogluconate dehydratase N-terminal" evidence="13">
    <location>
        <begin position="73"/>
        <end position="386"/>
    </location>
</feature>
<dbReference type="RefSeq" id="WP_179516499.1">
    <property type="nucleotide sequence ID" value="NZ_JACCAC010000001.1"/>
</dbReference>
<dbReference type="PANTHER" id="PTHR43661:SF1">
    <property type="entry name" value="PHOSPHOGLUCONATE DEHYDRATASE"/>
    <property type="match status" value="1"/>
</dbReference>
<dbReference type="InterPro" id="IPR056740">
    <property type="entry name" value="ILV_EDD_C"/>
</dbReference>
<evidence type="ECO:0000259" key="14">
    <source>
        <dbReference type="Pfam" id="PF24877"/>
    </source>
</evidence>
<reference evidence="15 16" key="1">
    <citation type="submission" date="2020-07" db="EMBL/GenBank/DDBJ databases">
        <title>Sequencing the genomes of 1000 actinobacteria strains.</title>
        <authorList>
            <person name="Klenk H.-P."/>
        </authorList>
    </citation>
    <scope>NUCLEOTIDE SEQUENCE [LARGE SCALE GENOMIC DNA]</scope>
    <source>
        <strain evidence="15 16">DSM 24552</strain>
    </source>
</reference>
<dbReference type="SUPFAM" id="SSF143975">
    <property type="entry name" value="IlvD/EDD N-terminal domain-like"/>
    <property type="match status" value="1"/>
</dbReference>